<evidence type="ECO:0000313" key="2">
    <source>
        <dbReference type="Proteomes" id="UP001152795"/>
    </source>
</evidence>
<sequence>MSGISRSFKFPTLSLAKKRKISHGLPHFNWENVNDLHELGVGNFGSVHSAKYVHGSEEKKVVIKKLRGESNEAKRRFIKEAEMLHSIKHQNIPSFMGFSDAPYSLMMEYVAFDFARLGLEKSVSSLEDFYHFVDCEFDFNSFADVLPVCIRDVVTGLNFLHQMEIAHRDLKPSNVLVSNQHYCNSDKSSFAKEYERCPIVCKVADFGLSRSLDTQTGSVLQTRTDDICRGTPVYMAPEIHTGLLGKASQDDLKKTDIWSLGLLAFSMVNPNLTNPYRKEAELLGIEFNMETMKKLMQAQQLPAHDTKYESLRVTEWWQVEEVFSMCAKFLPESRPVISDVLKIVNIEDPEASLIIKPLSISQSSAIENVNATLAQQLQTSTLQAELDEQSLRVNDGTNACTFLAIAMCDALLDCQRPNSDRNESLTHVTELAEDLIKTLPKKINCLRNISEKYELSKAKDILESNGMLSTKYQLSEECVSGSGVFSESGRNELLSSLCTIPSDIRRKVGVYTCPPYAFMIGIYNHHIVILDTHPINAELGGNGNGIMVATHDRSPRSCRLISQWILKRLKMSGVDPKTPQSLAWFIEVLHLDCDQNDVTKETDPYENTSELEDSVEHHESTKDETWLCESRDGQNNQQVTAIHQSICISSDSSTEEDVEPEMELYKDEIAKILICDQATERLCIAPPVNVSHNVSFLVDNAKMKKIDDLKCDDMGAWIHTGTPKRSMTATYKNGEIKSILHSTDMECANNGKAFVVKRTYYVNKSSSDVRKILSSLEGDQVESRYTLVQYLFKHNEHEVKTPLPHGNSRKGNSYRRTFQSTRNALQVSVGSKTENPNEVLDNVYRSVGDVTGARSLGQLPRGPQDVYNARFAAKKSTKSVTNSDPLSEQNREVKMGNMNEVDGIWQLLEKAKREEAECSGSTFIRECRVHPDFLCVLASNRQLKDLKHFCTNGNDFCVLGVDPTFNIFHENISLTVTTFRNLKLHHNATKKSPVFIGPLLMHQRKDWKTYSRFANSLIAECPDLEGVLACGTDGEKALIDGLKRNFRFSLFLRCFIHFKDNIKRELERRNIPPREKKVFLNKIFGKQEEEVKLLGLVDSNDEDDFQNKLENLEELWNTREAQCGGSNRDGTFYEWFFKEKASQIKESMLKPIRIEAGLGNPPREYTNNDPEAANFMIKHALKFDAKRPHEFVDDIRNIVETQYRNEDRAVFGKGPYEVRPEFQHLAVDEKQWGSLSHEERKSRLEKLWNLSNQMTKSRELVQIKFTEIIGNINGYIAFNTESYRLKIVQEHINSRTRQYDLKNNPYRQENPDVYKDNVLKLSVPV</sequence>
<keyword evidence="1" id="KW-0808">Transferase</keyword>
<organism evidence="1 2">
    <name type="scientific">Paramuricea clavata</name>
    <name type="common">Red gorgonian</name>
    <name type="synonym">Violescent sea-whip</name>
    <dbReference type="NCBI Taxonomy" id="317549"/>
    <lineage>
        <taxon>Eukaryota</taxon>
        <taxon>Metazoa</taxon>
        <taxon>Cnidaria</taxon>
        <taxon>Anthozoa</taxon>
        <taxon>Octocorallia</taxon>
        <taxon>Malacalcyonacea</taxon>
        <taxon>Plexauridae</taxon>
        <taxon>Paramuricea</taxon>
    </lineage>
</organism>
<dbReference type="InterPro" id="IPR051681">
    <property type="entry name" value="Ser/Thr_Kinases-Pseudokinases"/>
</dbReference>
<dbReference type="CDD" id="cd00180">
    <property type="entry name" value="PKc"/>
    <property type="match status" value="1"/>
</dbReference>
<feature type="non-terminal residue" evidence="1">
    <location>
        <position position="1325"/>
    </location>
</feature>
<dbReference type="GO" id="GO:0005524">
    <property type="term" value="F:ATP binding"/>
    <property type="evidence" value="ECO:0007669"/>
    <property type="project" value="UniProtKB-UniRule"/>
</dbReference>
<dbReference type="Pfam" id="PF00069">
    <property type="entry name" value="Pkinase"/>
    <property type="match status" value="1"/>
</dbReference>
<dbReference type="SUPFAM" id="SSF56112">
    <property type="entry name" value="Protein kinase-like (PK-like)"/>
    <property type="match status" value="1"/>
</dbReference>
<gene>
    <name evidence="1" type="ORF">PACLA_8A011822</name>
</gene>
<dbReference type="InterPro" id="IPR000719">
    <property type="entry name" value="Prot_kinase_dom"/>
</dbReference>
<dbReference type="SMART" id="SM00220">
    <property type="entry name" value="S_TKc"/>
    <property type="match status" value="1"/>
</dbReference>
<protein>
    <submittedName>
        <fullName evidence="1">Tyrosine- kinase SPK-1</fullName>
    </submittedName>
</protein>
<name>A0A7D9I6K7_PARCT</name>
<dbReference type="PROSITE" id="PS00107">
    <property type="entry name" value="PROTEIN_KINASE_ATP"/>
    <property type="match status" value="1"/>
</dbReference>
<dbReference type="PROSITE" id="PS00108">
    <property type="entry name" value="PROTEIN_KINASE_ST"/>
    <property type="match status" value="1"/>
</dbReference>
<keyword evidence="1" id="KW-0418">Kinase</keyword>
<dbReference type="OrthoDB" id="4062651at2759"/>
<dbReference type="InterPro" id="IPR017441">
    <property type="entry name" value="Protein_kinase_ATP_BS"/>
</dbReference>
<dbReference type="InterPro" id="IPR008271">
    <property type="entry name" value="Ser/Thr_kinase_AS"/>
</dbReference>
<reference evidence="1" key="1">
    <citation type="submission" date="2020-04" db="EMBL/GenBank/DDBJ databases">
        <authorList>
            <person name="Alioto T."/>
            <person name="Alioto T."/>
            <person name="Gomez Garrido J."/>
        </authorList>
    </citation>
    <scope>NUCLEOTIDE SEQUENCE</scope>
    <source>
        <strain evidence="1">A484AB</strain>
    </source>
</reference>
<evidence type="ECO:0000313" key="1">
    <source>
        <dbReference type="EMBL" id="CAB3998782.1"/>
    </source>
</evidence>
<dbReference type="PANTHER" id="PTHR44329">
    <property type="entry name" value="SERINE/THREONINE-PROTEIN KINASE TNNI3K-RELATED"/>
    <property type="match status" value="1"/>
</dbReference>
<proteinExistence type="predicted"/>
<dbReference type="PANTHER" id="PTHR44329:SF298">
    <property type="entry name" value="MIXED LINEAGE KINASE DOMAIN-LIKE PROTEIN"/>
    <property type="match status" value="1"/>
</dbReference>
<comment type="caution">
    <text evidence="1">The sequence shown here is derived from an EMBL/GenBank/DDBJ whole genome shotgun (WGS) entry which is preliminary data.</text>
</comment>
<dbReference type="Gene3D" id="1.10.510.10">
    <property type="entry name" value="Transferase(Phosphotransferase) domain 1"/>
    <property type="match status" value="1"/>
</dbReference>
<keyword evidence="2" id="KW-1185">Reference proteome</keyword>
<dbReference type="GO" id="GO:0097527">
    <property type="term" value="P:necroptotic signaling pathway"/>
    <property type="evidence" value="ECO:0007669"/>
    <property type="project" value="TreeGrafter"/>
</dbReference>
<accession>A0A7D9I6K7</accession>
<dbReference type="EMBL" id="CACRXK020003438">
    <property type="protein sequence ID" value="CAB3998782.1"/>
    <property type="molecule type" value="Genomic_DNA"/>
</dbReference>
<dbReference type="GO" id="GO:0004672">
    <property type="term" value="F:protein kinase activity"/>
    <property type="evidence" value="ECO:0007669"/>
    <property type="project" value="InterPro"/>
</dbReference>
<dbReference type="Proteomes" id="UP001152795">
    <property type="component" value="Unassembled WGS sequence"/>
</dbReference>
<dbReference type="Gene3D" id="3.30.200.20">
    <property type="entry name" value="Phosphorylase Kinase, domain 1"/>
    <property type="match status" value="1"/>
</dbReference>
<dbReference type="PROSITE" id="PS50011">
    <property type="entry name" value="PROTEIN_KINASE_DOM"/>
    <property type="match status" value="1"/>
</dbReference>
<dbReference type="InterPro" id="IPR011009">
    <property type="entry name" value="Kinase-like_dom_sf"/>
</dbReference>